<dbReference type="SUPFAM" id="SSF53448">
    <property type="entry name" value="Nucleotide-diphospho-sugar transferases"/>
    <property type="match status" value="1"/>
</dbReference>
<dbReference type="PANTHER" id="PTHR42866:SF1">
    <property type="entry name" value="SPORE COAT POLYSACCHARIDE BIOSYNTHESIS PROTEIN SPSF"/>
    <property type="match status" value="1"/>
</dbReference>
<proteinExistence type="predicted"/>
<evidence type="ECO:0000313" key="1">
    <source>
        <dbReference type="EMBL" id="AXX88356.1"/>
    </source>
</evidence>
<keyword evidence="3" id="KW-1185">Reference proteome</keyword>
<dbReference type="Gene3D" id="3.90.550.10">
    <property type="entry name" value="Spore Coat Polysaccharide Biosynthesis Protein SpsA, Chain A"/>
    <property type="match status" value="1"/>
</dbReference>
<name>A0A347TP28_9BACT</name>
<dbReference type="Proteomes" id="UP000224740">
    <property type="component" value="Unassembled WGS sequence"/>
</dbReference>
<reference evidence="3" key="1">
    <citation type="submission" date="2017-09" db="EMBL/GenBank/DDBJ databases">
        <title>Arcobacter canalis sp. nov., a new species isolated from a water canal contaminated with urban sewage.</title>
        <authorList>
            <person name="Perez-Cataluna A."/>
            <person name="Salas-Masso N."/>
            <person name="Figueras M.J."/>
        </authorList>
    </citation>
    <scope>NUCLEOTIDE SEQUENCE [LARGE SCALE GENOMIC DNA]</scope>
    <source>
        <strain evidence="3">CECT 7727</strain>
    </source>
</reference>
<evidence type="ECO:0000313" key="2">
    <source>
        <dbReference type="EMBL" id="PHO16622.1"/>
    </source>
</evidence>
<dbReference type="RefSeq" id="WP_099309841.1">
    <property type="nucleotide sequence ID" value="NZ_CP032101.1"/>
</dbReference>
<dbReference type="PANTHER" id="PTHR42866">
    <property type="entry name" value="3-DEOXY-MANNO-OCTULOSONATE CYTIDYLYLTRANSFERASE"/>
    <property type="match status" value="1"/>
</dbReference>
<reference evidence="2" key="2">
    <citation type="submission" date="2017-09" db="EMBL/GenBank/DDBJ databases">
        <authorList>
            <person name="Perez-Cataluna A."/>
            <person name="Figueras M.J."/>
            <person name="Salas-Masso N."/>
        </authorList>
    </citation>
    <scope>NUCLEOTIDE SEQUENCE</scope>
    <source>
        <strain evidence="2">CECT 7727</strain>
    </source>
</reference>
<dbReference type="AlphaFoldDB" id="A0A347TP28"/>
<evidence type="ECO:0000313" key="4">
    <source>
        <dbReference type="Proteomes" id="UP000264693"/>
    </source>
</evidence>
<gene>
    <name evidence="1" type="ORF">AMRN_2658</name>
    <name evidence="2" type="ORF">CPH92_00375</name>
</gene>
<accession>A0A347TP28</accession>
<organism evidence="1 4">
    <name type="scientific">Malaciobacter marinus</name>
    <dbReference type="NCBI Taxonomy" id="505249"/>
    <lineage>
        <taxon>Bacteria</taxon>
        <taxon>Pseudomonadati</taxon>
        <taxon>Campylobacterota</taxon>
        <taxon>Epsilonproteobacteria</taxon>
        <taxon>Campylobacterales</taxon>
        <taxon>Arcobacteraceae</taxon>
        <taxon>Malaciobacter</taxon>
    </lineage>
</organism>
<dbReference type="KEGG" id="amar:AMRN_2658"/>
<reference evidence="1 4" key="3">
    <citation type="submission" date="2018-08" db="EMBL/GenBank/DDBJ databases">
        <title>Complete genome of the Arcobacter marinus type strain JCM 15502.</title>
        <authorList>
            <person name="Miller W.G."/>
            <person name="Yee E."/>
            <person name="Huynh S."/>
            <person name="Parker C.T."/>
        </authorList>
    </citation>
    <scope>NUCLEOTIDE SEQUENCE [LARGE SCALE GENOMIC DNA]</scope>
    <source>
        <strain evidence="1 4">JCM 15502</strain>
    </source>
</reference>
<sequence>MNINVSIEARMTSSRLPKKVLKPLGNSTVLEVMINRVLKCKLVNKIIVATTINKEDDGIINLCEKKNVEYFRGSENNVFQRVLQAHEKFETDIIVELTGDCPFIEPRLIDEAIEFYLNNDYDYVSNSIKSTFPVGMSIQVYSLKALQEVSKKELTSMDIEHVTPEFYTTKRFKTYNIEAPKNLYFPELSVTLDTKEDYEIITKIMNHFKNDYFTIEEMISYVRKNPKLLQINSSIKRKGLS</sequence>
<dbReference type="Pfam" id="PF02348">
    <property type="entry name" value="CTP_transf_3"/>
    <property type="match status" value="1"/>
</dbReference>
<dbReference type="InterPro" id="IPR003329">
    <property type="entry name" value="Cytidylyl_trans"/>
</dbReference>
<dbReference type="GO" id="GO:0005829">
    <property type="term" value="C:cytosol"/>
    <property type="evidence" value="ECO:0007669"/>
    <property type="project" value="TreeGrafter"/>
</dbReference>
<dbReference type="InterPro" id="IPR029044">
    <property type="entry name" value="Nucleotide-diphossugar_trans"/>
</dbReference>
<evidence type="ECO:0000313" key="3">
    <source>
        <dbReference type="Proteomes" id="UP000224740"/>
    </source>
</evidence>
<dbReference type="EMBL" id="NXAO01000002">
    <property type="protein sequence ID" value="PHO16622.1"/>
    <property type="molecule type" value="Genomic_DNA"/>
</dbReference>
<dbReference type="CDD" id="cd02518">
    <property type="entry name" value="GT2_SpsF"/>
    <property type="match status" value="1"/>
</dbReference>
<dbReference type="EMBL" id="CP032101">
    <property type="protein sequence ID" value="AXX88356.1"/>
    <property type="molecule type" value="Genomic_DNA"/>
</dbReference>
<protein>
    <submittedName>
        <fullName evidence="1">SpsF family polysaccharide biosynthesis protein</fullName>
    </submittedName>
</protein>
<dbReference type="Proteomes" id="UP000264693">
    <property type="component" value="Chromosome"/>
</dbReference>